<sequence length="367" mass="42223">MLSRNIMLLAILTALLPFILFRNHVRDLLEIGRTYSTFHSYLKQHQNVLFRYPVTSQRNDDIALAEPVPRMIHQISLSDGRPNALLTKYEPAIESCKQLHPEWEMRVWTDRESESFMAKHYPEIHPHYVGYRQNIQRANILRYALLHHFGGVYLDLDVTCRVALDAPLGENSSVPTLTRLPWLTPGAYPAGVNNAFILARPQHPFLTELLQRVPSRDMSWGMPYVENMLSTGCMFFSNVWMSFVLRAQNEVVRKEDRIYVLADEAGDMEPQMLRGKVVTPLFEHGGASSWHGWDAAAIVLIGKHYGYFALVVLGLVSLLVFGSWRFLRGSRRGHQQRRRSSWRSITHAIGRFSLEKHDEEVGLMKDG</sequence>
<keyword evidence="2 4" id="KW-0808">Transferase</keyword>
<keyword evidence="4" id="KW-0328">Glycosyltransferase</keyword>
<dbReference type="InterPro" id="IPR029044">
    <property type="entry name" value="Nucleotide-diphossugar_trans"/>
</dbReference>
<reference evidence="4 5" key="1">
    <citation type="submission" date="2015-10" db="EMBL/GenBank/DDBJ databases">
        <title>The cercosporin biosynthetic gene cluster was horizontally transferred to several fungal lineages and shown to be expanded in Cercospora beticola based on microsynteny with recipient genomes.</title>
        <authorList>
            <person name="De Jonge R."/>
            <person name="Ebert M.K."/>
            <person name="Suttle J.C."/>
            <person name="Jurick Ii W.M."/>
            <person name="Secor G.A."/>
            <person name="Thomma B.P."/>
            <person name="Van De Peer Y."/>
            <person name="Bolton M.D."/>
        </authorList>
    </citation>
    <scope>NUCLEOTIDE SEQUENCE [LARGE SCALE GENOMIC DNA]</scope>
    <source>
        <strain evidence="4 5">09-40</strain>
    </source>
</reference>
<accession>A0A2G5HU98</accession>
<protein>
    <submittedName>
        <fullName evidence="4">Inositol phosphoceramide mannosyltransferase 3</fullName>
    </submittedName>
</protein>
<evidence type="ECO:0000256" key="2">
    <source>
        <dbReference type="ARBA" id="ARBA00022679"/>
    </source>
</evidence>
<dbReference type="InterPro" id="IPR051706">
    <property type="entry name" value="Glycosyltransferase_domain"/>
</dbReference>
<dbReference type="InterPro" id="IPR007577">
    <property type="entry name" value="GlycoTrfase_DXD_sugar-bd_CS"/>
</dbReference>
<proteinExistence type="inferred from homology"/>
<dbReference type="PANTHER" id="PTHR32385:SF15">
    <property type="entry name" value="INOSITOL PHOSPHOCERAMIDE MANNOSYLTRANSFERASE 1"/>
    <property type="match status" value="1"/>
</dbReference>
<evidence type="ECO:0000256" key="1">
    <source>
        <dbReference type="ARBA" id="ARBA00009003"/>
    </source>
</evidence>
<feature type="transmembrane region" description="Helical" evidence="3">
    <location>
        <begin position="305"/>
        <end position="327"/>
    </location>
</feature>
<dbReference type="OrthoDB" id="3647at2759"/>
<dbReference type="PANTHER" id="PTHR32385">
    <property type="entry name" value="MANNOSYL PHOSPHORYLINOSITOL CERAMIDE SYNTHASE"/>
    <property type="match status" value="1"/>
</dbReference>
<keyword evidence="3" id="KW-0812">Transmembrane</keyword>
<dbReference type="AlphaFoldDB" id="A0A2G5HU98"/>
<organism evidence="4 5">
    <name type="scientific">Cercospora beticola</name>
    <name type="common">Sugarbeet leaf spot fungus</name>
    <dbReference type="NCBI Taxonomy" id="122368"/>
    <lineage>
        <taxon>Eukaryota</taxon>
        <taxon>Fungi</taxon>
        <taxon>Dikarya</taxon>
        <taxon>Ascomycota</taxon>
        <taxon>Pezizomycotina</taxon>
        <taxon>Dothideomycetes</taxon>
        <taxon>Dothideomycetidae</taxon>
        <taxon>Mycosphaerellales</taxon>
        <taxon>Mycosphaerellaceae</taxon>
        <taxon>Cercospora</taxon>
    </lineage>
</organism>
<dbReference type="Pfam" id="PF04488">
    <property type="entry name" value="Gly_transf_sug"/>
    <property type="match status" value="1"/>
</dbReference>
<dbReference type="GO" id="GO:0000030">
    <property type="term" value="F:mannosyltransferase activity"/>
    <property type="evidence" value="ECO:0007669"/>
    <property type="project" value="TreeGrafter"/>
</dbReference>
<dbReference type="Proteomes" id="UP000230605">
    <property type="component" value="Chromosome 8"/>
</dbReference>
<dbReference type="GO" id="GO:0016020">
    <property type="term" value="C:membrane"/>
    <property type="evidence" value="ECO:0007669"/>
    <property type="project" value="GOC"/>
</dbReference>
<name>A0A2G5HU98_CERBT</name>
<dbReference type="GO" id="GO:0051999">
    <property type="term" value="P:mannosyl-inositol phosphorylceramide biosynthetic process"/>
    <property type="evidence" value="ECO:0007669"/>
    <property type="project" value="TreeGrafter"/>
</dbReference>
<evidence type="ECO:0000256" key="3">
    <source>
        <dbReference type="SAM" id="Phobius"/>
    </source>
</evidence>
<evidence type="ECO:0000313" key="5">
    <source>
        <dbReference type="Proteomes" id="UP000230605"/>
    </source>
</evidence>
<dbReference type="SUPFAM" id="SSF53448">
    <property type="entry name" value="Nucleotide-diphospho-sugar transferases"/>
    <property type="match status" value="1"/>
</dbReference>
<keyword evidence="3" id="KW-0472">Membrane</keyword>
<evidence type="ECO:0000313" key="4">
    <source>
        <dbReference type="EMBL" id="PIA96110.1"/>
    </source>
</evidence>
<comment type="similarity">
    <text evidence="1">Belongs to the glycosyltransferase 32 family.</text>
</comment>
<dbReference type="EMBL" id="LKMD01000103">
    <property type="protein sequence ID" value="PIA96110.1"/>
    <property type="molecule type" value="Genomic_DNA"/>
</dbReference>
<comment type="caution">
    <text evidence="4">The sequence shown here is derived from an EMBL/GenBank/DDBJ whole genome shotgun (WGS) entry which is preliminary data.</text>
</comment>
<dbReference type="Gene3D" id="3.90.550.20">
    <property type="match status" value="1"/>
</dbReference>
<keyword evidence="3" id="KW-1133">Transmembrane helix</keyword>
<gene>
    <name evidence="4" type="ORF">CB0940_10308</name>
</gene>